<accession>A0A4S8NNE7</accession>
<keyword evidence="2" id="KW-0663">Pyridoxal phosphate</keyword>
<dbReference type="CDD" id="cd00609">
    <property type="entry name" value="AAT_like"/>
    <property type="match status" value="1"/>
</dbReference>
<keyword evidence="7" id="KW-0808">Transferase</keyword>
<dbReference type="InterPro" id="IPR015421">
    <property type="entry name" value="PyrdxlP-dep_Trfase_major"/>
</dbReference>
<keyword evidence="4" id="KW-0238">DNA-binding</keyword>
<name>A0A4S8NNE7_9ACTN</name>
<comment type="similarity">
    <text evidence="1">In the C-terminal section; belongs to the class-I pyridoxal-phosphate-dependent aminotransferase family.</text>
</comment>
<feature type="domain" description="HTH gntR-type" evidence="6">
    <location>
        <begin position="20"/>
        <end position="88"/>
    </location>
</feature>
<reference evidence="7 8" key="1">
    <citation type="journal article" date="2009" name="Int. J. Syst. Evol. Microbiol.">
        <title>Nocardioides caeni sp. nov., isolated from wastewater.</title>
        <authorList>
            <person name="Yoon J.H."/>
            <person name="Kang S.J."/>
            <person name="Park S."/>
            <person name="Kim W."/>
            <person name="Oh T.K."/>
        </authorList>
    </citation>
    <scope>NUCLEOTIDE SEQUENCE [LARGE SCALE GENOMIC DNA]</scope>
    <source>
        <strain evidence="7 8">DSM 23134</strain>
    </source>
</reference>
<dbReference type="Gene3D" id="3.40.640.10">
    <property type="entry name" value="Type I PLP-dependent aspartate aminotransferase-like (Major domain)"/>
    <property type="match status" value="1"/>
</dbReference>
<dbReference type="PANTHER" id="PTHR46577:SF1">
    <property type="entry name" value="HTH-TYPE TRANSCRIPTIONAL REGULATORY PROTEIN GABR"/>
    <property type="match status" value="1"/>
</dbReference>
<dbReference type="InterPro" id="IPR036390">
    <property type="entry name" value="WH_DNA-bd_sf"/>
</dbReference>
<dbReference type="SMART" id="SM00345">
    <property type="entry name" value="HTH_GNTR"/>
    <property type="match status" value="1"/>
</dbReference>
<dbReference type="GO" id="GO:0030170">
    <property type="term" value="F:pyridoxal phosphate binding"/>
    <property type="evidence" value="ECO:0007669"/>
    <property type="project" value="InterPro"/>
</dbReference>
<dbReference type="AlphaFoldDB" id="A0A4S8NNE7"/>
<proteinExistence type="inferred from homology"/>
<keyword evidence="7" id="KW-0032">Aminotransferase</keyword>
<comment type="caution">
    <text evidence="7">The sequence shown here is derived from an EMBL/GenBank/DDBJ whole genome shotgun (WGS) entry which is preliminary data.</text>
</comment>
<evidence type="ECO:0000256" key="3">
    <source>
        <dbReference type="ARBA" id="ARBA00023015"/>
    </source>
</evidence>
<evidence type="ECO:0000313" key="8">
    <source>
        <dbReference type="Proteomes" id="UP000307087"/>
    </source>
</evidence>
<dbReference type="Proteomes" id="UP000307087">
    <property type="component" value="Unassembled WGS sequence"/>
</dbReference>
<dbReference type="RefSeq" id="WP_136561727.1">
    <property type="nucleotide sequence ID" value="NZ_BAABLS010000001.1"/>
</dbReference>
<sequence length="487" mass="50618">MEQSISAARLAELVGTFDRSPAYAGLAEAVRELIGDGRIGYGTRLPSERDLTDALGVSRTTVTRAYAVLRDSAFAEARQGSGTYTRLPGGRTRALDRALWPSDVGRGVIDLVCAAATAPPGMAALYAEAAAELPAHLGGHGYFPAGMPALQEAIAATYDARGLATGPDQIIVTAGALAASAVIGSALAGTRDKVLMESPTYPNAVQALRAGGGRLVTITLDPTGWDLDAVGATVARHRPRLVHVMPDFHNPTGLVMADDDRAAYAGLLERYGSVAVVDEAHHALSLDPPHVAGRPFASYAPDAVCVGSASKSVWGGMRLGWIRAPRPLVDQLTRARVGLDLGAPVLEQVVLTRLLTGDADAVLALQRDRLREQRDALVGALAARLPDWRFRMPAGGMALWCHLPTTASGAGATALSLEAERHGVLLAPGPSFAPAGGLDRYVRLPYAIAADQLVTAVDRIAAAWAVVSSGRAGSRAPVSGSDPVLVA</sequence>
<dbReference type="Gene3D" id="1.10.10.10">
    <property type="entry name" value="Winged helix-like DNA-binding domain superfamily/Winged helix DNA-binding domain"/>
    <property type="match status" value="1"/>
</dbReference>
<dbReference type="Pfam" id="PF00392">
    <property type="entry name" value="GntR"/>
    <property type="match status" value="1"/>
</dbReference>
<dbReference type="GO" id="GO:0003677">
    <property type="term" value="F:DNA binding"/>
    <property type="evidence" value="ECO:0007669"/>
    <property type="project" value="UniProtKB-KW"/>
</dbReference>
<evidence type="ECO:0000259" key="6">
    <source>
        <dbReference type="PROSITE" id="PS50949"/>
    </source>
</evidence>
<dbReference type="PANTHER" id="PTHR46577">
    <property type="entry name" value="HTH-TYPE TRANSCRIPTIONAL REGULATORY PROTEIN GABR"/>
    <property type="match status" value="1"/>
</dbReference>
<dbReference type="GO" id="GO:0008483">
    <property type="term" value="F:transaminase activity"/>
    <property type="evidence" value="ECO:0007669"/>
    <property type="project" value="UniProtKB-KW"/>
</dbReference>
<dbReference type="Pfam" id="PF00155">
    <property type="entry name" value="Aminotran_1_2"/>
    <property type="match status" value="1"/>
</dbReference>
<dbReference type="PRINTS" id="PR00035">
    <property type="entry name" value="HTHGNTR"/>
</dbReference>
<evidence type="ECO:0000256" key="1">
    <source>
        <dbReference type="ARBA" id="ARBA00005384"/>
    </source>
</evidence>
<dbReference type="EMBL" id="STGW01000002">
    <property type="protein sequence ID" value="THV17792.1"/>
    <property type="molecule type" value="Genomic_DNA"/>
</dbReference>
<organism evidence="7 8">
    <name type="scientific">Nocardioides caeni</name>
    <dbReference type="NCBI Taxonomy" id="574700"/>
    <lineage>
        <taxon>Bacteria</taxon>
        <taxon>Bacillati</taxon>
        <taxon>Actinomycetota</taxon>
        <taxon>Actinomycetes</taxon>
        <taxon>Propionibacteriales</taxon>
        <taxon>Nocardioidaceae</taxon>
        <taxon>Nocardioides</taxon>
    </lineage>
</organism>
<keyword evidence="3" id="KW-0805">Transcription regulation</keyword>
<evidence type="ECO:0000256" key="5">
    <source>
        <dbReference type="ARBA" id="ARBA00023163"/>
    </source>
</evidence>
<evidence type="ECO:0000313" key="7">
    <source>
        <dbReference type="EMBL" id="THV17792.1"/>
    </source>
</evidence>
<evidence type="ECO:0000256" key="2">
    <source>
        <dbReference type="ARBA" id="ARBA00022898"/>
    </source>
</evidence>
<dbReference type="InterPro" id="IPR000524">
    <property type="entry name" value="Tscrpt_reg_HTH_GntR"/>
</dbReference>
<dbReference type="SUPFAM" id="SSF46785">
    <property type="entry name" value="Winged helix' DNA-binding domain"/>
    <property type="match status" value="1"/>
</dbReference>
<evidence type="ECO:0000256" key="4">
    <source>
        <dbReference type="ARBA" id="ARBA00023125"/>
    </source>
</evidence>
<dbReference type="SUPFAM" id="SSF53383">
    <property type="entry name" value="PLP-dependent transferases"/>
    <property type="match status" value="1"/>
</dbReference>
<dbReference type="InterPro" id="IPR004839">
    <property type="entry name" value="Aminotransferase_I/II_large"/>
</dbReference>
<dbReference type="GO" id="GO:0003700">
    <property type="term" value="F:DNA-binding transcription factor activity"/>
    <property type="evidence" value="ECO:0007669"/>
    <property type="project" value="InterPro"/>
</dbReference>
<keyword evidence="5" id="KW-0804">Transcription</keyword>
<protein>
    <submittedName>
        <fullName evidence="7">PLP-dependent aminotransferase family protein</fullName>
    </submittedName>
</protein>
<dbReference type="InterPro" id="IPR036388">
    <property type="entry name" value="WH-like_DNA-bd_sf"/>
</dbReference>
<dbReference type="OrthoDB" id="199743at2"/>
<dbReference type="PROSITE" id="PS50949">
    <property type="entry name" value="HTH_GNTR"/>
    <property type="match status" value="1"/>
</dbReference>
<keyword evidence="8" id="KW-1185">Reference proteome</keyword>
<dbReference type="InterPro" id="IPR051446">
    <property type="entry name" value="HTH_trans_reg/aminotransferase"/>
</dbReference>
<gene>
    <name evidence="7" type="ORF">E9934_04825</name>
</gene>
<dbReference type="CDD" id="cd07377">
    <property type="entry name" value="WHTH_GntR"/>
    <property type="match status" value="1"/>
</dbReference>
<dbReference type="InterPro" id="IPR015424">
    <property type="entry name" value="PyrdxlP-dep_Trfase"/>
</dbReference>